<sequence>MINYTYKHLTLFLESIIHFFFEYTNISFIICSIVVLTSFLYPLYNI</sequence>
<organism evidence="2">
    <name type="scientific">virus sp. ctE0n6</name>
    <dbReference type="NCBI Taxonomy" id="2827985"/>
    <lineage>
        <taxon>Viruses</taxon>
    </lineage>
</organism>
<dbReference type="EMBL" id="BK059101">
    <property type="protein sequence ID" value="DAE29991.1"/>
    <property type="molecule type" value="Genomic_DNA"/>
</dbReference>
<accession>A0A8S5RF42</accession>
<proteinExistence type="predicted"/>
<evidence type="ECO:0000256" key="1">
    <source>
        <dbReference type="SAM" id="Phobius"/>
    </source>
</evidence>
<feature type="transmembrane region" description="Helical" evidence="1">
    <location>
        <begin position="20"/>
        <end position="44"/>
    </location>
</feature>
<keyword evidence="1" id="KW-0472">Membrane</keyword>
<keyword evidence="1" id="KW-1133">Transmembrane helix</keyword>
<protein>
    <submittedName>
        <fullName evidence="2">Uncharacterized protein</fullName>
    </submittedName>
</protein>
<reference evidence="2" key="1">
    <citation type="journal article" date="2021" name="Proc. Natl. Acad. Sci. U.S.A.">
        <title>A Catalog of Tens of Thousands of Viruses from Human Metagenomes Reveals Hidden Associations with Chronic Diseases.</title>
        <authorList>
            <person name="Tisza M.J."/>
            <person name="Buck C.B."/>
        </authorList>
    </citation>
    <scope>NUCLEOTIDE SEQUENCE</scope>
    <source>
        <strain evidence="2">CtE0n6</strain>
    </source>
</reference>
<name>A0A8S5RF42_9VIRU</name>
<evidence type="ECO:0000313" key="2">
    <source>
        <dbReference type="EMBL" id="DAE29991.1"/>
    </source>
</evidence>
<keyword evidence="1" id="KW-0812">Transmembrane</keyword>